<keyword evidence="5" id="KW-0175">Coiled coil</keyword>
<gene>
    <name evidence="7" type="ORF">Q7514_26410</name>
</gene>
<comment type="similarity">
    <text evidence="2">Belongs to the bacterial solute-binding protein 8 family.</text>
</comment>
<proteinExistence type="inferred from homology"/>
<dbReference type="RefSeq" id="WP_330136245.1">
    <property type="nucleotide sequence ID" value="NZ_JAUTXY010000016.1"/>
</dbReference>
<keyword evidence="4" id="KW-0732">Signal</keyword>
<accession>A0ABU7LHM1</accession>
<evidence type="ECO:0000313" key="8">
    <source>
        <dbReference type="Proteomes" id="UP001336020"/>
    </source>
</evidence>
<keyword evidence="3" id="KW-0813">Transport</keyword>
<evidence type="ECO:0000256" key="1">
    <source>
        <dbReference type="ARBA" id="ARBA00004196"/>
    </source>
</evidence>
<dbReference type="InterPro" id="IPR002491">
    <property type="entry name" value="ABC_transptr_periplasmic_BD"/>
</dbReference>
<feature type="coiled-coil region" evidence="5">
    <location>
        <begin position="170"/>
        <end position="197"/>
    </location>
</feature>
<evidence type="ECO:0000256" key="2">
    <source>
        <dbReference type="ARBA" id="ARBA00008814"/>
    </source>
</evidence>
<evidence type="ECO:0000259" key="6">
    <source>
        <dbReference type="PROSITE" id="PS50983"/>
    </source>
</evidence>
<feature type="domain" description="Fe/B12 periplasmic-binding" evidence="6">
    <location>
        <begin position="59"/>
        <end position="329"/>
    </location>
</feature>
<keyword evidence="8" id="KW-1185">Reference proteome</keyword>
<dbReference type="InterPro" id="IPR051313">
    <property type="entry name" value="Bact_iron-sidero_bind"/>
</dbReference>
<reference evidence="7 8" key="1">
    <citation type="submission" date="2023-07" db="EMBL/GenBank/DDBJ databases">
        <authorList>
            <person name="Girao M."/>
            <person name="Carvalho M.F."/>
        </authorList>
    </citation>
    <scope>NUCLEOTIDE SEQUENCE [LARGE SCALE GENOMIC DNA]</scope>
    <source>
        <strain evidence="7 8">YIM65754</strain>
    </source>
</reference>
<dbReference type="Pfam" id="PF01497">
    <property type="entry name" value="Peripla_BP_2"/>
    <property type="match status" value="1"/>
</dbReference>
<organism evidence="7 8">
    <name type="scientific">Rhodococcus artemisiae</name>
    <dbReference type="NCBI Taxonomy" id="714159"/>
    <lineage>
        <taxon>Bacteria</taxon>
        <taxon>Bacillati</taxon>
        <taxon>Actinomycetota</taxon>
        <taxon>Actinomycetes</taxon>
        <taxon>Mycobacteriales</taxon>
        <taxon>Nocardiaceae</taxon>
        <taxon>Rhodococcus</taxon>
    </lineage>
</organism>
<name>A0ABU7LHM1_9NOCA</name>
<evidence type="ECO:0000256" key="5">
    <source>
        <dbReference type="SAM" id="Coils"/>
    </source>
</evidence>
<dbReference type="PROSITE" id="PS50983">
    <property type="entry name" value="FE_B12_PBP"/>
    <property type="match status" value="1"/>
</dbReference>
<dbReference type="SUPFAM" id="SSF53807">
    <property type="entry name" value="Helical backbone' metal receptor"/>
    <property type="match status" value="1"/>
</dbReference>
<dbReference type="EMBL" id="JAUTXY010000016">
    <property type="protein sequence ID" value="MEE2061063.1"/>
    <property type="molecule type" value="Genomic_DNA"/>
</dbReference>
<dbReference type="PANTHER" id="PTHR30532">
    <property type="entry name" value="IRON III DICITRATE-BINDING PERIPLASMIC PROTEIN"/>
    <property type="match status" value="1"/>
</dbReference>
<evidence type="ECO:0000256" key="4">
    <source>
        <dbReference type="ARBA" id="ARBA00022729"/>
    </source>
</evidence>
<comment type="subcellular location">
    <subcellularLocation>
        <location evidence="1">Cell envelope</location>
    </subcellularLocation>
</comment>
<evidence type="ECO:0000256" key="3">
    <source>
        <dbReference type="ARBA" id="ARBA00022448"/>
    </source>
</evidence>
<dbReference type="Proteomes" id="UP001336020">
    <property type="component" value="Unassembled WGS sequence"/>
</dbReference>
<dbReference type="PANTHER" id="PTHR30532:SF1">
    <property type="entry name" value="IRON(3+)-HYDROXAMATE-BINDING PROTEIN FHUD"/>
    <property type="match status" value="1"/>
</dbReference>
<comment type="caution">
    <text evidence="7">The sequence shown here is derived from an EMBL/GenBank/DDBJ whole genome shotgun (WGS) entry which is preliminary data.</text>
</comment>
<protein>
    <submittedName>
        <fullName evidence="7">ABC transporter substrate-binding protein</fullName>
    </submittedName>
</protein>
<sequence length="329" mass="34972">MLQSVPTLRRLGASATIILIGLGLTSCSESSDVSSASESTTRTVDTAYGDIEVPSDPQRVVAVSYDTPWQLAAVGVEPVAMQDYSAYASEFTAEQQELMENVSTVGAFFELNIEAVMAAEPDLIVGDVLEIDEATWVELSKIAPTAIYEGAYRGDWRAIGAGVADSVGRAGAFQESAETYESELARLQSEYAEVLERPWAAIGAGDVEGGFSVLYPGGSVGALYFDDLGASFAPGIPEEEDGEKGWMYISPELTQPVLGKAEIIVGGARPDGEFVDSLQLTTSTPLFQELPAARSGDVYSVYSTVTDYGTALAWLDAVEETVLEPLARD</sequence>
<dbReference type="Gene3D" id="3.40.50.1980">
    <property type="entry name" value="Nitrogenase molybdenum iron protein domain"/>
    <property type="match status" value="2"/>
</dbReference>
<evidence type="ECO:0000313" key="7">
    <source>
        <dbReference type="EMBL" id="MEE2061063.1"/>
    </source>
</evidence>